<sequence>MFANCSMPGMDFAMPDPCKTPTGPVPTPIPYPNMTMKIMGLPPTTNMRNLLTFLPAHNIMSTMPTSMGDTTGVLMGLVSQTIMGPGRNVRCSVKTITQAMPVTRMLDNSLQNQVNAPGGMTLVPGQFKVINLM</sequence>
<organism evidence="1 2">
    <name type="scientific">Desulfosalsimonas propionicica</name>
    <dbReference type="NCBI Taxonomy" id="332175"/>
    <lineage>
        <taxon>Bacteria</taxon>
        <taxon>Pseudomonadati</taxon>
        <taxon>Thermodesulfobacteriota</taxon>
        <taxon>Desulfobacteria</taxon>
        <taxon>Desulfobacterales</taxon>
        <taxon>Desulfosalsimonadaceae</taxon>
        <taxon>Desulfosalsimonas</taxon>
    </lineage>
</organism>
<proteinExistence type="predicted"/>
<dbReference type="Pfam" id="PF13665">
    <property type="entry name" value="Tox-PAAR-like"/>
    <property type="match status" value="1"/>
</dbReference>
<protein>
    <recommendedName>
        <fullName evidence="3">Tox-PAAR-like domain-containing protein</fullName>
    </recommendedName>
</protein>
<evidence type="ECO:0000313" key="1">
    <source>
        <dbReference type="EMBL" id="MBA2880277.1"/>
    </source>
</evidence>
<accession>A0A7W0HJK7</accession>
<keyword evidence="2" id="KW-1185">Reference proteome</keyword>
<name>A0A7W0HJK7_9BACT</name>
<evidence type="ECO:0008006" key="3">
    <source>
        <dbReference type="Google" id="ProtNLM"/>
    </source>
</evidence>
<dbReference type="AlphaFoldDB" id="A0A7W0HJK7"/>
<gene>
    <name evidence="1" type="ORF">HNR65_000584</name>
</gene>
<dbReference type="RefSeq" id="WP_181549926.1">
    <property type="nucleotide sequence ID" value="NZ_JACDUS010000001.1"/>
</dbReference>
<evidence type="ECO:0000313" key="2">
    <source>
        <dbReference type="Proteomes" id="UP000525298"/>
    </source>
</evidence>
<dbReference type="Proteomes" id="UP000525298">
    <property type="component" value="Unassembled WGS sequence"/>
</dbReference>
<reference evidence="1 2" key="1">
    <citation type="submission" date="2020-07" db="EMBL/GenBank/DDBJ databases">
        <title>Genomic Encyclopedia of Type Strains, Phase IV (KMG-IV): sequencing the most valuable type-strain genomes for metagenomic binning, comparative biology and taxonomic classification.</title>
        <authorList>
            <person name="Goeker M."/>
        </authorList>
    </citation>
    <scope>NUCLEOTIDE SEQUENCE [LARGE SCALE GENOMIC DNA]</scope>
    <source>
        <strain evidence="1 2">DSM 17721</strain>
    </source>
</reference>
<comment type="caution">
    <text evidence="1">The sequence shown here is derived from an EMBL/GenBank/DDBJ whole genome shotgun (WGS) entry which is preliminary data.</text>
</comment>
<dbReference type="EMBL" id="JACDUS010000001">
    <property type="protein sequence ID" value="MBA2880277.1"/>
    <property type="molecule type" value="Genomic_DNA"/>
</dbReference>